<proteinExistence type="predicted"/>
<sequence length="141" mass="15938">MMSSRSAGKQLLDSTAIILDEFYWSMHRAASPALLLRPTERFYCFNTFGDQSADQPQLQPSCPSISTLKNSFRALRKLRRDLAELTSLRLAADFGYAPRVVAFLRYAPLHCATVAGRRRASWREIDRLPAHLPGSVRGRRA</sequence>
<evidence type="ECO:0000313" key="2">
    <source>
        <dbReference type="WBParaSite" id="maker-unitig_43374-snap-gene-0.1-mRNA-1"/>
    </source>
</evidence>
<protein>
    <submittedName>
        <fullName evidence="2">HTH araC/xylS-type domain-containing protein</fullName>
    </submittedName>
</protein>
<dbReference type="AlphaFoldDB" id="A0A1I8FR77"/>
<keyword evidence="1" id="KW-1185">Reference proteome</keyword>
<dbReference type="Proteomes" id="UP000095280">
    <property type="component" value="Unplaced"/>
</dbReference>
<organism evidence="1 2">
    <name type="scientific">Macrostomum lignano</name>
    <dbReference type="NCBI Taxonomy" id="282301"/>
    <lineage>
        <taxon>Eukaryota</taxon>
        <taxon>Metazoa</taxon>
        <taxon>Spiralia</taxon>
        <taxon>Lophotrochozoa</taxon>
        <taxon>Platyhelminthes</taxon>
        <taxon>Rhabditophora</taxon>
        <taxon>Macrostomorpha</taxon>
        <taxon>Macrostomida</taxon>
        <taxon>Macrostomidae</taxon>
        <taxon>Macrostomum</taxon>
    </lineage>
</organism>
<name>A0A1I8FR77_9PLAT</name>
<accession>A0A1I8FR77</accession>
<evidence type="ECO:0000313" key="1">
    <source>
        <dbReference type="Proteomes" id="UP000095280"/>
    </source>
</evidence>
<dbReference type="WBParaSite" id="maker-unitig_43374-snap-gene-0.1-mRNA-1">
    <property type="protein sequence ID" value="maker-unitig_43374-snap-gene-0.1-mRNA-1"/>
    <property type="gene ID" value="maker-unitig_43374-snap-gene-0.1"/>
</dbReference>
<reference evidence="2" key="1">
    <citation type="submission" date="2016-11" db="UniProtKB">
        <authorList>
            <consortium name="WormBaseParasite"/>
        </authorList>
    </citation>
    <scope>IDENTIFICATION</scope>
</reference>